<protein>
    <submittedName>
        <fullName evidence="2">Uncharacterized protein</fullName>
    </submittedName>
</protein>
<keyword evidence="3" id="KW-1185">Reference proteome</keyword>
<sequence>MTQASSPTVDQRRPTGVTVIGVFAYVGGIVDIVGGSMLLVLVTGAALVANPVPGGFLTAISIIVAGIVVVAVAGALLRGSGLGRWIVTVVRVVSLVGQIVALTSGGVALVAGIISVTISVIVLSWLWTPRANAYFALERIPR</sequence>
<reference evidence="2" key="1">
    <citation type="submission" date="2022-07" db="EMBL/GenBank/DDBJ databases">
        <title>Taxonomic analysis of Microcella humidisoli nov. sp., isolated from riverside soil.</title>
        <authorList>
            <person name="Molina K.M."/>
            <person name="Kim S.B."/>
        </authorList>
    </citation>
    <scope>NUCLEOTIDE SEQUENCE</scope>
    <source>
        <strain evidence="2">MMS21-STM10</strain>
    </source>
</reference>
<feature type="transmembrane region" description="Helical" evidence="1">
    <location>
        <begin position="107"/>
        <end position="127"/>
    </location>
</feature>
<accession>A0ABY5FWW5</accession>
<keyword evidence="1" id="KW-0812">Transmembrane</keyword>
<feature type="transmembrane region" description="Helical" evidence="1">
    <location>
        <begin position="55"/>
        <end position="77"/>
    </location>
</feature>
<dbReference type="EMBL" id="CP101497">
    <property type="protein sequence ID" value="UTT62799.1"/>
    <property type="molecule type" value="Genomic_DNA"/>
</dbReference>
<dbReference type="RefSeq" id="WP_255159931.1">
    <property type="nucleotide sequence ID" value="NZ_CP101497.1"/>
</dbReference>
<feature type="transmembrane region" description="Helical" evidence="1">
    <location>
        <begin position="82"/>
        <end position="101"/>
    </location>
</feature>
<dbReference type="Proteomes" id="UP001060039">
    <property type="component" value="Chromosome"/>
</dbReference>
<name>A0ABY5FWW5_9MICO</name>
<evidence type="ECO:0000313" key="2">
    <source>
        <dbReference type="EMBL" id="UTT62799.1"/>
    </source>
</evidence>
<gene>
    <name evidence="2" type="ORF">NNL39_01390</name>
</gene>
<keyword evidence="1" id="KW-1133">Transmembrane helix</keyword>
<organism evidence="2 3">
    <name type="scientific">Microcella humidisoli</name>
    <dbReference type="NCBI Taxonomy" id="2963406"/>
    <lineage>
        <taxon>Bacteria</taxon>
        <taxon>Bacillati</taxon>
        <taxon>Actinomycetota</taxon>
        <taxon>Actinomycetes</taxon>
        <taxon>Micrococcales</taxon>
        <taxon>Microbacteriaceae</taxon>
        <taxon>Microcella</taxon>
    </lineage>
</organism>
<proteinExistence type="predicted"/>
<evidence type="ECO:0000256" key="1">
    <source>
        <dbReference type="SAM" id="Phobius"/>
    </source>
</evidence>
<evidence type="ECO:0000313" key="3">
    <source>
        <dbReference type="Proteomes" id="UP001060039"/>
    </source>
</evidence>
<keyword evidence="1" id="KW-0472">Membrane</keyword>
<feature type="transmembrane region" description="Helical" evidence="1">
    <location>
        <begin position="22"/>
        <end position="49"/>
    </location>
</feature>